<dbReference type="Pfam" id="PF02362">
    <property type="entry name" value="B3"/>
    <property type="match status" value="1"/>
</dbReference>
<dbReference type="Pfam" id="PF06507">
    <property type="entry name" value="ARF_AD"/>
    <property type="match status" value="1"/>
</dbReference>
<dbReference type="Proteomes" id="UP000796880">
    <property type="component" value="Unassembled WGS sequence"/>
</dbReference>
<keyword evidence="5 9" id="KW-0238">DNA-binding</keyword>
<comment type="caution">
    <text evidence="13">The sequence shown here is derived from an EMBL/GenBank/DDBJ whole genome shotgun (WGS) entry which is preliminary data.</text>
</comment>
<dbReference type="CDD" id="cd10017">
    <property type="entry name" value="B3_DNA"/>
    <property type="match status" value="1"/>
</dbReference>
<dbReference type="Gene3D" id="3.10.20.90">
    <property type="entry name" value="Phosphatidylinositol 3-kinase Catalytic Subunit, Chain A, domain 1"/>
    <property type="match status" value="1"/>
</dbReference>
<evidence type="ECO:0000256" key="3">
    <source>
        <dbReference type="ARBA" id="ARBA00011726"/>
    </source>
</evidence>
<name>A0A8K0GXZ5_9ROSA</name>
<dbReference type="InterPro" id="IPR003340">
    <property type="entry name" value="B3_DNA-bd"/>
</dbReference>
<keyword evidence="8 9" id="KW-0927">Auxin signaling pathway</keyword>
<feature type="region of interest" description="Disordered" evidence="10">
    <location>
        <begin position="756"/>
        <end position="792"/>
    </location>
</feature>
<evidence type="ECO:0000256" key="8">
    <source>
        <dbReference type="ARBA" id="ARBA00023294"/>
    </source>
</evidence>
<dbReference type="Pfam" id="PF02309">
    <property type="entry name" value="AUX_IAA"/>
    <property type="match status" value="1"/>
</dbReference>
<dbReference type="Gene3D" id="2.30.30.1040">
    <property type="match status" value="1"/>
</dbReference>
<accession>A0A8K0GXZ5</accession>
<dbReference type="InterPro" id="IPR015300">
    <property type="entry name" value="DNA-bd_pseudobarrel_sf"/>
</dbReference>
<comment type="subunit">
    <text evidence="3 9">Homodimers and heterodimers.</text>
</comment>
<feature type="region of interest" description="Disordered" evidence="10">
    <location>
        <begin position="658"/>
        <end position="698"/>
    </location>
</feature>
<keyword evidence="7 9" id="KW-0539">Nucleus</keyword>
<feature type="region of interest" description="Disordered" evidence="10">
    <location>
        <begin position="531"/>
        <end position="606"/>
    </location>
</feature>
<evidence type="ECO:0000256" key="5">
    <source>
        <dbReference type="ARBA" id="ARBA00023125"/>
    </source>
</evidence>
<protein>
    <recommendedName>
        <fullName evidence="9">Auxin response factor</fullName>
    </recommendedName>
</protein>
<sequence>MKAPSNGFLATCGEGERKSINSELWHACAGPLVSLPPVGSLVVYFPQGHSEQVAASMQKETDFIPNYPNLPSKLICMLHNVTLHADPETDEVYAQMTLQPVNKYDKEALLASDIGLKQSRQPAEFFCKTLTASDTSTHGGFSVPRRAAEKIFPALDFSMQPPAQELVARDLHDNTWTFRHIYRGQPKRHLLTTGWSVFVSTKRLFAGDSVLFIRDEKSQLLLGIRRANRQQPALSSSVISSDSMHIGILAAAAHAAANNSPFTIFYNPRASPSEFVIPLAKYNKAMYTQVSLGMRFRMMFETEESGVRRYMGTITGISDLDPVRWKNSQWRNLQVGWDESTAGERPSRVSIWEVEPVVTPFYICPPPFFRPKFLKQPGMPDDESDIENAFKRAMPWLGDDLGMKDAPSSIFPGLSLVQWMSMQQNNQFSAAQSGFLPSMVSSTSLQNNVSTDDPSKLLNFQAPVLSGSNGSNVQFNKSTPQNQVSQMQQPNVTWQQQQQLHQLLQAPINQQQHSYSHQQQLQQLLQTHPNQPLQNHSQQQQQHQQQRQHHQQEPQQLQQQRQHHQQESQQLQQQQHHHQQEPQQLQLQRQHHHQEPQQLQQHQQLQQQQPQQQQQQICQPPLVNNSVVASNQIPNQSLQQPAVYSQLQQQQLLTGNIQSQPGVHSSKSSVQPTSLPQDSQFQQQMELQTSLLQKQQQQPTHLQQNPLQFLQQGLSQRAQQQPQVQQLSQQGFSEQQLHFQFLQKLQQQQQQQLLSPQSSILQPQMQQQQQTHQQSPPLQSLPLSQHHQQQLSSNSFSAEKLLNVNFSTSALTTPQQIPVSQPQSQHKTLTVIRANSGLTDGDAPSCSTSPSTTNCQIPLSNLSNRNQQGQAMLMADSVVEPAINLVQELQSKSDVRIKHELPSSKGPDQLKYKGTITDQLEASSSGTSYCLDAGTIQQSFPLPTFCLDGDVQSHPRNNLPFATNIDGLTPDTLLSRGYDSQKDLQNIISIYGGTPRDIETELSTAAISSQSFGVPNMPFKPGCSSDVAINEAGVLSNGLWANQTQRMRTYTKVQKRGSVGRCIDVTRYKGYEELRHDLARMFGIEGQLEDPQRTDWKLVYVDHENDILLVGDDPWEEFVNCVQNVKILSSAEVQQMSLDGDLGNVPVPNQACSGTDSGNAWRGQYDDNSAASFNR</sequence>
<evidence type="ECO:0000256" key="9">
    <source>
        <dbReference type="RuleBase" id="RU004561"/>
    </source>
</evidence>
<dbReference type="GO" id="GO:0003677">
    <property type="term" value="F:DNA binding"/>
    <property type="evidence" value="ECO:0007669"/>
    <property type="project" value="UniProtKB-KW"/>
</dbReference>
<evidence type="ECO:0000313" key="13">
    <source>
        <dbReference type="EMBL" id="KAF3439720.1"/>
    </source>
</evidence>
<feature type="compositionally biased region" description="Low complexity" evidence="10">
    <location>
        <begin position="531"/>
        <end position="545"/>
    </location>
</feature>
<evidence type="ECO:0000256" key="6">
    <source>
        <dbReference type="ARBA" id="ARBA00023163"/>
    </source>
</evidence>
<dbReference type="InterPro" id="IPR053793">
    <property type="entry name" value="PB1-like"/>
</dbReference>
<dbReference type="InterPro" id="IPR044835">
    <property type="entry name" value="ARF_plant"/>
</dbReference>
<comment type="subcellular location">
    <subcellularLocation>
        <location evidence="1 9">Nucleus</location>
    </subcellularLocation>
</comment>
<comment type="function">
    <text evidence="9">Auxin response factors (ARFs) are transcriptional factors that bind specifically to the DNA sequence 5'-TGTCTC-3' found in the auxin-responsive promoter elements (AuxREs).</text>
</comment>
<dbReference type="Gene3D" id="2.40.330.10">
    <property type="entry name" value="DNA-binding pseudobarrel domain"/>
    <property type="match status" value="1"/>
</dbReference>
<feature type="region of interest" description="Disordered" evidence="10">
    <location>
        <begin position="469"/>
        <end position="492"/>
    </location>
</feature>
<keyword evidence="14" id="KW-1185">Reference proteome</keyword>
<feature type="compositionally biased region" description="Low complexity" evidence="10">
    <location>
        <begin position="687"/>
        <end position="698"/>
    </location>
</feature>
<feature type="compositionally biased region" description="Polar residues" evidence="10">
    <location>
        <begin position="1166"/>
        <end position="1175"/>
    </location>
</feature>
<dbReference type="PANTHER" id="PTHR31384">
    <property type="entry name" value="AUXIN RESPONSE FACTOR 4-RELATED"/>
    <property type="match status" value="1"/>
</dbReference>
<feature type="compositionally biased region" description="Low complexity" evidence="10">
    <location>
        <begin position="596"/>
        <end position="606"/>
    </location>
</feature>
<evidence type="ECO:0000256" key="2">
    <source>
        <dbReference type="ARBA" id="ARBA00007853"/>
    </source>
</evidence>
<dbReference type="PANTHER" id="PTHR31384:SF21">
    <property type="entry name" value="AUXIN RESPONSE FACTOR 19"/>
    <property type="match status" value="1"/>
</dbReference>
<dbReference type="OrthoDB" id="1101089at2759"/>
<evidence type="ECO:0000259" key="12">
    <source>
        <dbReference type="PROSITE" id="PS51745"/>
    </source>
</evidence>
<dbReference type="GO" id="GO:0005634">
    <property type="term" value="C:nucleus"/>
    <property type="evidence" value="ECO:0007669"/>
    <property type="project" value="UniProtKB-SubCell"/>
</dbReference>
<keyword evidence="4 9" id="KW-0805">Transcription regulation</keyword>
<proteinExistence type="inferred from homology"/>
<feature type="compositionally biased region" description="Polar residues" evidence="10">
    <location>
        <begin position="469"/>
        <end position="485"/>
    </location>
</feature>
<dbReference type="FunFam" id="2.40.330.10:FF:000001">
    <property type="entry name" value="Auxin response factor"/>
    <property type="match status" value="1"/>
</dbReference>
<dbReference type="FunFam" id="2.30.30.1040:FF:000001">
    <property type="entry name" value="Auxin response factor"/>
    <property type="match status" value="1"/>
</dbReference>
<evidence type="ECO:0000256" key="10">
    <source>
        <dbReference type="SAM" id="MobiDB-lite"/>
    </source>
</evidence>
<keyword evidence="6 9" id="KW-0804">Transcription</keyword>
<dbReference type="PROSITE" id="PS50863">
    <property type="entry name" value="B3"/>
    <property type="match status" value="1"/>
</dbReference>
<evidence type="ECO:0000256" key="1">
    <source>
        <dbReference type="ARBA" id="ARBA00004123"/>
    </source>
</evidence>
<evidence type="ECO:0000256" key="4">
    <source>
        <dbReference type="ARBA" id="ARBA00023015"/>
    </source>
</evidence>
<comment type="similarity">
    <text evidence="2 9">Belongs to the ARF family.</text>
</comment>
<dbReference type="SUPFAM" id="SSF54277">
    <property type="entry name" value="CAD &amp; PB1 domains"/>
    <property type="match status" value="1"/>
</dbReference>
<dbReference type="SUPFAM" id="SSF101936">
    <property type="entry name" value="DNA-binding pseudobarrel domain"/>
    <property type="match status" value="1"/>
</dbReference>
<feature type="domain" description="TF-B3" evidence="11">
    <location>
        <begin position="126"/>
        <end position="228"/>
    </location>
</feature>
<dbReference type="EMBL" id="VOIH02000008">
    <property type="protein sequence ID" value="KAF3439720.1"/>
    <property type="molecule type" value="Genomic_DNA"/>
</dbReference>
<dbReference type="SMART" id="SM01019">
    <property type="entry name" value="B3"/>
    <property type="match status" value="1"/>
</dbReference>
<feature type="compositionally biased region" description="Polar residues" evidence="10">
    <location>
        <begin position="658"/>
        <end position="686"/>
    </location>
</feature>
<gene>
    <name evidence="13" type="ORF">FNV43_RR17998</name>
</gene>
<evidence type="ECO:0000313" key="14">
    <source>
        <dbReference type="Proteomes" id="UP000796880"/>
    </source>
</evidence>
<evidence type="ECO:0000259" key="11">
    <source>
        <dbReference type="PROSITE" id="PS50863"/>
    </source>
</evidence>
<dbReference type="GO" id="GO:0009734">
    <property type="term" value="P:auxin-activated signaling pathway"/>
    <property type="evidence" value="ECO:0007669"/>
    <property type="project" value="UniProtKB-KW"/>
</dbReference>
<dbReference type="FunFam" id="3.10.20.90:FF:000047">
    <property type="entry name" value="Auxin response factor"/>
    <property type="match status" value="1"/>
</dbReference>
<organism evidence="13 14">
    <name type="scientific">Rhamnella rubrinervis</name>
    <dbReference type="NCBI Taxonomy" id="2594499"/>
    <lineage>
        <taxon>Eukaryota</taxon>
        <taxon>Viridiplantae</taxon>
        <taxon>Streptophyta</taxon>
        <taxon>Embryophyta</taxon>
        <taxon>Tracheophyta</taxon>
        <taxon>Spermatophyta</taxon>
        <taxon>Magnoliopsida</taxon>
        <taxon>eudicotyledons</taxon>
        <taxon>Gunneridae</taxon>
        <taxon>Pentapetalae</taxon>
        <taxon>rosids</taxon>
        <taxon>fabids</taxon>
        <taxon>Rosales</taxon>
        <taxon>Rhamnaceae</taxon>
        <taxon>rhamnoid group</taxon>
        <taxon>Rhamneae</taxon>
        <taxon>Rhamnella</taxon>
    </lineage>
</organism>
<feature type="region of interest" description="Disordered" evidence="10">
    <location>
        <begin position="1150"/>
        <end position="1175"/>
    </location>
</feature>
<dbReference type="InterPro" id="IPR033389">
    <property type="entry name" value="AUX/IAA_dom"/>
</dbReference>
<evidence type="ECO:0000256" key="7">
    <source>
        <dbReference type="ARBA" id="ARBA00023242"/>
    </source>
</evidence>
<reference evidence="13" key="1">
    <citation type="submission" date="2020-03" db="EMBL/GenBank/DDBJ databases">
        <title>A high-quality chromosome-level genome assembly of a woody plant with both climbing and erect habits, Rhamnella rubrinervis.</title>
        <authorList>
            <person name="Lu Z."/>
            <person name="Yang Y."/>
            <person name="Zhu X."/>
            <person name="Sun Y."/>
        </authorList>
    </citation>
    <scope>NUCLEOTIDE SEQUENCE</scope>
    <source>
        <strain evidence="13">BYM</strain>
        <tissue evidence="13">Leaf</tissue>
    </source>
</reference>
<dbReference type="GO" id="GO:0006355">
    <property type="term" value="P:regulation of DNA-templated transcription"/>
    <property type="evidence" value="ECO:0007669"/>
    <property type="project" value="InterPro"/>
</dbReference>
<dbReference type="InterPro" id="IPR010525">
    <property type="entry name" value="ARF_dom"/>
</dbReference>
<dbReference type="PROSITE" id="PS51745">
    <property type="entry name" value="PB1"/>
    <property type="match status" value="1"/>
</dbReference>
<dbReference type="AlphaFoldDB" id="A0A8K0GXZ5"/>
<feature type="domain" description="PB1" evidence="12">
    <location>
        <begin position="1048"/>
        <end position="1133"/>
    </location>
</feature>